<dbReference type="GO" id="GO:0016740">
    <property type="term" value="F:transferase activity"/>
    <property type="evidence" value="ECO:0007669"/>
    <property type="project" value="UniProtKB-KW"/>
</dbReference>
<keyword evidence="1" id="KW-0812">Transmembrane</keyword>
<keyword evidence="1" id="KW-1133">Transmembrane helix</keyword>
<dbReference type="AlphaFoldDB" id="A0A6M0D3B9"/>
<sequence length="47" mass="4962">FVFGVLGAGVAVGLLSAAWLNGVLLVVLLLSLYTLYNRVSRGLAQTR</sequence>
<name>A0A6M0D3B9_9PSED</name>
<reference evidence="2 3" key="1">
    <citation type="submission" date="2020-02" db="EMBL/GenBank/DDBJ databases">
        <title>Broccoli isolated Pseudomonas sp.</title>
        <authorList>
            <person name="Fujikawa T."/>
            <person name="Sawada H."/>
        </authorList>
    </citation>
    <scope>NUCLEOTIDE SEQUENCE [LARGE SCALE GENOMIC DNA]</scope>
    <source>
        <strain evidence="2 3">MAFF212428</strain>
    </source>
</reference>
<protein>
    <submittedName>
        <fullName evidence="2">CDP-alcohol phosphatidyltransferase family protein</fullName>
    </submittedName>
</protein>
<proteinExistence type="predicted"/>
<dbReference type="EMBL" id="JAAHBV010000887">
    <property type="protein sequence ID" value="NER62529.1"/>
    <property type="molecule type" value="Genomic_DNA"/>
</dbReference>
<dbReference type="Proteomes" id="UP000480410">
    <property type="component" value="Unassembled WGS sequence"/>
</dbReference>
<accession>A0A6M0D3B9</accession>
<comment type="caution">
    <text evidence="2">The sequence shown here is derived from an EMBL/GenBank/DDBJ whole genome shotgun (WGS) entry which is preliminary data.</text>
</comment>
<evidence type="ECO:0000256" key="1">
    <source>
        <dbReference type="SAM" id="Phobius"/>
    </source>
</evidence>
<gene>
    <name evidence="2" type="ORF">G3435_26510</name>
</gene>
<evidence type="ECO:0000313" key="3">
    <source>
        <dbReference type="Proteomes" id="UP000480410"/>
    </source>
</evidence>
<keyword evidence="1" id="KW-0472">Membrane</keyword>
<feature type="transmembrane region" description="Helical" evidence="1">
    <location>
        <begin position="6"/>
        <end position="33"/>
    </location>
</feature>
<feature type="non-terminal residue" evidence="2">
    <location>
        <position position="1"/>
    </location>
</feature>
<keyword evidence="2" id="KW-0808">Transferase</keyword>
<evidence type="ECO:0000313" key="2">
    <source>
        <dbReference type="EMBL" id="NER62529.1"/>
    </source>
</evidence>
<organism evidence="2 3">
    <name type="scientific">Pseudomonas brassicae</name>
    <dbReference type="NCBI Taxonomy" id="2708063"/>
    <lineage>
        <taxon>Bacteria</taxon>
        <taxon>Pseudomonadati</taxon>
        <taxon>Pseudomonadota</taxon>
        <taxon>Gammaproteobacteria</taxon>
        <taxon>Pseudomonadales</taxon>
        <taxon>Pseudomonadaceae</taxon>
        <taxon>Pseudomonas</taxon>
    </lineage>
</organism>